<gene>
    <name evidence="2" type="ORF">NDU88_000750</name>
</gene>
<proteinExistence type="predicted"/>
<feature type="compositionally biased region" description="Low complexity" evidence="1">
    <location>
        <begin position="107"/>
        <end position="117"/>
    </location>
</feature>
<protein>
    <submittedName>
        <fullName evidence="2">Uncharacterized protein</fullName>
    </submittedName>
</protein>
<evidence type="ECO:0000313" key="3">
    <source>
        <dbReference type="Proteomes" id="UP001066276"/>
    </source>
</evidence>
<dbReference type="Proteomes" id="UP001066276">
    <property type="component" value="Chromosome 1_2"/>
</dbReference>
<sequence length="141" mass="15536">MRVRSGAGPGWGGIGLTAEMSAHLLLALEREKDEQDLDRRQGKDKHDQAGGHAEPRPGEKKTSGIIRISTRRAQSHEKNKQEDQEDQDLEKRPAHLARRAIPGGLRPEGPGQEIPEGPGIGHHVNGDQHLEVALERVDHEI</sequence>
<reference evidence="2" key="1">
    <citation type="journal article" date="2022" name="bioRxiv">
        <title>Sequencing and chromosome-scale assembly of the giantPleurodeles waltlgenome.</title>
        <authorList>
            <person name="Brown T."/>
            <person name="Elewa A."/>
            <person name="Iarovenko S."/>
            <person name="Subramanian E."/>
            <person name="Araus A.J."/>
            <person name="Petzold A."/>
            <person name="Susuki M."/>
            <person name="Suzuki K.-i.T."/>
            <person name="Hayashi T."/>
            <person name="Toyoda A."/>
            <person name="Oliveira C."/>
            <person name="Osipova E."/>
            <person name="Leigh N.D."/>
            <person name="Simon A."/>
            <person name="Yun M.H."/>
        </authorList>
    </citation>
    <scope>NUCLEOTIDE SEQUENCE</scope>
    <source>
        <strain evidence="2">20211129_DDA</strain>
        <tissue evidence="2">Liver</tissue>
    </source>
</reference>
<accession>A0AAV7VXH1</accession>
<keyword evidence="3" id="KW-1185">Reference proteome</keyword>
<feature type="region of interest" description="Disordered" evidence="1">
    <location>
        <begin position="27"/>
        <end position="127"/>
    </location>
</feature>
<organism evidence="2 3">
    <name type="scientific">Pleurodeles waltl</name>
    <name type="common">Iberian ribbed newt</name>
    <dbReference type="NCBI Taxonomy" id="8319"/>
    <lineage>
        <taxon>Eukaryota</taxon>
        <taxon>Metazoa</taxon>
        <taxon>Chordata</taxon>
        <taxon>Craniata</taxon>
        <taxon>Vertebrata</taxon>
        <taxon>Euteleostomi</taxon>
        <taxon>Amphibia</taxon>
        <taxon>Batrachia</taxon>
        <taxon>Caudata</taxon>
        <taxon>Salamandroidea</taxon>
        <taxon>Salamandridae</taxon>
        <taxon>Pleurodelinae</taxon>
        <taxon>Pleurodeles</taxon>
    </lineage>
</organism>
<comment type="caution">
    <text evidence="2">The sequence shown here is derived from an EMBL/GenBank/DDBJ whole genome shotgun (WGS) entry which is preliminary data.</text>
</comment>
<dbReference type="AlphaFoldDB" id="A0AAV7VXH1"/>
<feature type="compositionally biased region" description="Basic and acidic residues" evidence="1">
    <location>
        <begin position="28"/>
        <end position="62"/>
    </location>
</feature>
<evidence type="ECO:0000256" key="1">
    <source>
        <dbReference type="SAM" id="MobiDB-lite"/>
    </source>
</evidence>
<evidence type="ECO:0000313" key="2">
    <source>
        <dbReference type="EMBL" id="KAJ1205315.1"/>
    </source>
</evidence>
<dbReference type="EMBL" id="JANPWB010000002">
    <property type="protein sequence ID" value="KAJ1205315.1"/>
    <property type="molecule type" value="Genomic_DNA"/>
</dbReference>
<name>A0AAV7VXH1_PLEWA</name>